<dbReference type="EMBL" id="WQMT02000005">
    <property type="protein sequence ID" value="KAG9222436.1"/>
    <property type="molecule type" value="Genomic_DNA"/>
</dbReference>
<evidence type="ECO:0000313" key="2">
    <source>
        <dbReference type="Proteomes" id="UP000824881"/>
    </source>
</evidence>
<gene>
    <name evidence="1" type="ORF">CCMSSC00406_0002771</name>
</gene>
<keyword evidence="2" id="KW-1185">Reference proteome</keyword>
<accession>A0ACB7IXR0</accession>
<dbReference type="Proteomes" id="UP000824881">
    <property type="component" value="Unassembled WGS sequence"/>
</dbReference>
<sequence>MRFLSLLQVALVGTFVAVLPVSASPGLKLSISGPDSVNRVDNLKLVTTLVNTGDETLKLLNDPRGPLYTLPTDTFVITDAKGARPAFTGVRAKYVPDRAAALNDETVFTVLAPGQSVSITHDLSTTYNFTLTGEGAYTFEARNFFHIVDSNRAVTGLHATVDTHVTNIGGKLAIPRPTLQRRAYFIGCSDERQALLNVAIIDAQQYASDAVSYLNAHTSTTQRYTTWFGIFRTSRYNTVRGHFTSISSNTFSTYTFDCTCTDTGIYAFVYPDQFGTVTLCGRFISVIPSVYGSLLHIFSIGAFWNAPATGTNSKAGTIIHESSHFTANGGTGDLVYGQSGCKLWALLFSNSAVENADSHEYFAENTPALS</sequence>
<evidence type="ECO:0000313" key="1">
    <source>
        <dbReference type="EMBL" id="KAG9222436.1"/>
    </source>
</evidence>
<reference evidence="1 2" key="1">
    <citation type="journal article" date="2021" name="Appl. Environ. Microbiol.">
        <title>Genetic linkage and physical mapping for an oyster mushroom Pleurotus cornucopiae and QTL analysis for the trait cap color.</title>
        <authorList>
            <person name="Zhang Y."/>
            <person name="Gao W."/>
            <person name="Sonnenberg A."/>
            <person name="Chen Q."/>
            <person name="Zhang J."/>
            <person name="Huang C."/>
        </authorList>
    </citation>
    <scope>NUCLEOTIDE SEQUENCE [LARGE SCALE GENOMIC DNA]</scope>
    <source>
        <strain evidence="1">CCMSSC00406</strain>
    </source>
</reference>
<organism evidence="1 2">
    <name type="scientific">Pleurotus cornucopiae</name>
    <name type="common">Cornucopia mushroom</name>
    <dbReference type="NCBI Taxonomy" id="5321"/>
    <lineage>
        <taxon>Eukaryota</taxon>
        <taxon>Fungi</taxon>
        <taxon>Dikarya</taxon>
        <taxon>Basidiomycota</taxon>
        <taxon>Agaricomycotina</taxon>
        <taxon>Agaricomycetes</taxon>
        <taxon>Agaricomycetidae</taxon>
        <taxon>Agaricales</taxon>
        <taxon>Pleurotineae</taxon>
        <taxon>Pleurotaceae</taxon>
        <taxon>Pleurotus</taxon>
    </lineage>
</organism>
<protein>
    <submittedName>
        <fullName evidence="1">Uncharacterized protein</fullName>
    </submittedName>
</protein>
<proteinExistence type="predicted"/>
<comment type="caution">
    <text evidence="1">The sequence shown here is derived from an EMBL/GenBank/DDBJ whole genome shotgun (WGS) entry which is preliminary data.</text>
</comment>
<name>A0ACB7IXR0_PLECO</name>